<evidence type="ECO:0000313" key="4">
    <source>
        <dbReference type="Proteomes" id="UP001596087"/>
    </source>
</evidence>
<proteinExistence type="predicted"/>
<feature type="region of interest" description="Disordered" evidence="1">
    <location>
        <begin position="237"/>
        <end position="270"/>
    </location>
</feature>
<comment type="caution">
    <text evidence="3">The sequence shown here is derived from an EMBL/GenBank/DDBJ whole genome shotgun (WGS) entry which is preliminary data.</text>
</comment>
<dbReference type="Pfam" id="PF01186">
    <property type="entry name" value="Lysyl_oxidase"/>
    <property type="match status" value="1"/>
</dbReference>
<gene>
    <name evidence="3" type="ORF">ACFPGP_17455</name>
</gene>
<feature type="compositionally biased region" description="Low complexity" evidence="1">
    <location>
        <begin position="256"/>
        <end position="270"/>
    </location>
</feature>
<organism evidence="3 4">
    <name type="scientific">Nocardioides taihuensis</name>
    <dbReference type="NCBI Taxonomy" id="1835606"/>
    <lineage>
        <taxon>Bacteria</taxon>
        <taxon>Bacillati</taxon>
        <taxon>Actinomycetota</taxon>
        <taxon>Actinomycetes</taxon>
        <taxon>Propionibacteriales</taxon>
        <taxon>Nocardioidaceae</taxon>
        <taxon>Nocardioides</taxon>
    </lineage>
</organism>
<protein>
    <submittedName>
        <fullName evidence="3">Lysyl oxidase family protein</fullName>
    </submittedName>
</protein>
<keyword evidence="2" id="KW-0732">Signal</keyword>
<dbReference type="RefSeq" id="WP_378592076.1">
    <property type="nucleotide sequence ID" value="NZ_JBHSKD010000024.1"/>
</dbReference>
<sequence>MSHTSRRRTTAALAGVTTALATTATLSLVAVGGAEAAEPAPYSPIVVHAPDKITVESYGRGDRVYSNFGLAFVADQAPFEVWSTRAADYDTPISTSWKSGAYGGTLPEGTVSTFRGLDGFVSVDITRVSDGSSVLSRTMDSCLNTWSAQRIRPDASAYSPYPQSCPWNPYTLGSVMGIQQGWAAPLTEEWESSYRLKPGRYDVTAAISPTWRTALGISDVDGVKTVRVKVVDGNGRVAAQPTTGEGVAPRPAAHRPSGPSALPAPDGPAPDLRSLPAFGIGIGGKGTTLRFGATTWNGGDSPLVVDGFRSETDPDAMDAYQYFFDQDGNQVGYQPVGEMHWHAANHNHWHFEDFAQYNLLAADMSQVVKSTKQSWCLANTDAVDFTVDGADWRPENTDLSTACGGYDALSIREVLSSGSGDTYYQYRAGQAFRIKNVPNGIYYISVEANPLGNLYELDETNNDSLRKIRIGGKGETRWVRTFQVGLVQDDMGGF</sequence>
<name>A0ABW0BM71_9ACTN</name>
<feature type="chain" id="PRO_5046360122" evidence="2">
    <location>
        <begin position="37"/>
        <end position="494"/>
    </location>
</feature>
<accession>A0ABW0BM71</accession>
<evidence type="ECO:0000313" key="3">
    <source>
        <dbReference type="EMBL" id="MFC5178469.1"/>
    </source>
</evidence>
<dbReference type="Proteomes" id="UP001596087">
    <property type="component" value="Unassembled WGS sequence"/>
</dbReference>
<evidence type="ECO:0000256" key="2">
    <source>
        <dbReference type="SAM" id="SignalP"/>
    </source>
</evidence>
<dbReference type="InterPro" id="IPR001695">
    <property type="entry name" value="Lysyl_oxidase"/>
</dbReference>
<reference evidence="4" key="1">
    <citation type="journal article" date="2019" name="Int. J. Syst. Evol. Microbiol.">
        <title>The Global Catalogue of Microorganisms (GCM) 10K type strain sequencing project: providing services to taxonomists for standard genome sequencing and annotation.</title>
        <authorList>
            <consortium name="The Broad Institute Genomics Platform"/>
            <consortium name="The Broad Institute Genome Sequencing Center for Infectious Disease"/>
            <person name="Wu L."/>
            <person name="Ma J."/>
        </authorList>
    </citation>
    <scope>NUCLEOTIDE SEQUENCE [LARGE SCALE GENOMIC DNA]</scope>
    <source>
        <strain evidence="4">DFY41</strain>
    </source>
</reference>
<keyword evidence="4" id="KW-1185">Reference proteome</keyword>
<dbReference type="EMBL" id="JBHSKD010000024">
    <property type="protein sequence ID" value="MFC5178469.1"/>
    <property type="molecule type" value="Genomic_DNA"/>
</dbReference>
<evidence type="ECO:0000256" key="1">
    <source>
        <dbReference type="SAM" id="MobiDB-lite"/>
    </source>
</evidence>
<feature type="signal peptide" evidence="2">
    <location>
        <begin position="1"/>
        <end position="36"/>
    </location>
</feature>